<dbReference type="AlphaFoldDB" id="A0A060S7D1"/>
<evidence type="ECO:0000256" key="1">
    <source>
        <dbReference type="SAM" id="SignalP"/>
    </source>
</evidence>
<dbReference type="HOGENOM" id="CLU_143024_0_0_1"/>
<feature type="chain" id="PRO_5001592001" evidence="1">
    <location>
        <begin position="22"/>
        <end position="156"/>
    </location>
</feature>
<dbReference type="EMBL" id="CCBP010000006">
    <property type="protein sequence ID" value="CDO68199.1"/>
    <property type="molecule type" value="Genomic_DNA"/>
</dbReference>
<accession>A0A060S7D1</accession>
<sequence length="156" mass="15407">MVQLAAAVYAIASLAAVAVQAGPAANPSAAGTAITSAAIISEVEMARWLATTDAELTFVGARPFNPLDKRAAQSTTVTFCTKLIGPVCGGTCTVYIGGADCLAANGTVCLTATEDVAFCDAARCNGDCGVLSQCGSPLPGGFCATPGTLSILVSAL</sequence>
<keyword evidence="3" id="KW-1185">Reference proteome</keyword>
<evidence type="ECO:0000313" key="3">
    <source>
        <dbReference type="Proteomes" id="UP000029665"/>
    </source>
</evidence>
<feature type="signal peptide" evidence="1">
    <location>
        <begin position="1"/>
        <end position="21"/>
    </location>
</feature>
<dbReference type="OrthoDB" id="2985022at2759"/>
<dbReference type="Proteomes" id="UP000029665">
    <property type="component" value="Unassembled WGS sequence"/>
</dbReference>
<comment type="caution">
    <text evidence="2">The sequence shown here is derived from an EMBL/GenBank/DDBJ whole genome shotgun (WGS) entry which is preliminary data.</text>
</comment>
<gene>
    <name evidence="2" type="ORF">BN946_scf184938.g51</name>
</gene>
<dbReference type="OMA" id="DGNCNAM"/>
<name>A0A060S7D1_PYCCI</name>
<proteinExistence type="predicted"/>
<organism evidence="2 3">
    <name type="scientific">Pycnoporus cinnabarinus</name>
    <name type="common">Cinnabar-red polypore</name>
    <name type="synonym">Trametes cinnabarina</name>
    <dbReference type="NCBI Taxonomy" id="5643"/>
    <lineage>
        <taxon>Eukaryota</taxon>
        <taxon>Fungi</taxon>
        <taxon>Dikarya</taxon>
        <taxon>Basidiomycota</taxon>
        <taxon>Agaricomycotina</taxon>
        <taxon>Agaricomycetes</taxon>
        <taxon>Polyporales</taxon>
        <taxon>Polyporaceae</taxon>
        <taxon>Trametes</taxon>
    </lineage>
</organism>
<keyword evidence="1" id="KW-0732">Signal</keyword>
<reference evidence="2" key="1">
    <citation type="submission" date="2014-01" db="EMBL/GenBank/DDBJ databases">
        <title>The genome of the white-rot fungus Pycnoporus cinnabarinus: a basidiomycete model with a versatile arsenal for lignocellulosic biomass breakdown.</title>
        <authorList>
            <person name="Levasseur A."/>
            <person name="Lomascolo A."/>
            <person name="Ruiz-Duenas F.J."/>
            <person name="Uzan E."/>
            <person name="Piumi F."/>
            <person name="Kues U."/>
            <person name="Ram A.F.J."/>
            <person name="Murat C."/>
            <person name="Haon M."/>
            <person name="Benoit I."/>
            <person name="Arfi Y."/>
            <person name="Chevret D."/>
            <person name="Drula E."/>
            <person name="Kwon M.J."/>
            <person name="Gouret P."/>
            <person name="Lesage-Meessen L."/>
            <person name="Lombard V."/>
            <person name="Mariette J."/>
            <person name="Noirot C."/>
            <person name="Park J."/>
            <person name="Patyshakuliyeva A."/>
            <person name="Wieneger R.A.B."/>
            <person name="Wosten H.A.B."/>
            <person name="Martin F."/>
            <person name="Coutinho P.M."/>
            <person name="de Vries R."/>
            <person name="Martinez A.T."/>
            <person name="Klopp C."/>
            <person name="Pontarotti P."/>
            <person name="Henrissat B."/>
            <person name="Record E."/>
        </authorList>
    </citation>
    <scope>NUCLEOTIDE SEQUENCE [LARGE SCALE GENOMIC DNA]</scope>
    <source>
        <strain evidence="2">BRFM137</strain>
    </source>
</reference>
<protein>
    <submittedName>
        <fullName evidence="2">Uncharacterized protein</fullName>
    </submittedName>
</protein>
<evidence type="ECO:0000313" key="2">
    <source>
        <dbReference type="EMBL" id="CDO68199.1"/>
    </source>
</evidence>